<dbReference type="PANTHER" id="PTHR11113">
    <property type="entry name" value="N-ACETYLGLUCOSAMINE-6-PHOSPHATE DEACETYLASE"/>
    <property type="match status" value="1"/>
</dbReference>
<evidence type="ECO:0000256" key="6">
    <source>
        <dbReference type="PIRSR" id="PIRSR038994-1"/>
    </source>
</evidence>
<dbReference type="GO" id="GO:0006046">
    <property type="term" value="P:N-acetylglucosamine catabolic process"/>
    <property type="evidence" value="ECO:0007669"/>
    <property type="project" value="TreeGrafter"/>
</dbReference>
<sequence>MMSLMSTRLQGRILTSRGFVTGAVSFGRTIEDIEAGDAPGRYILPGFIDVHVHGGNGGDTMDGERGVETMARFHGSHGTTSMLPTTVTAPWSNVMSALRGVAEVRSRGVEGGADVLGAHLEGPFISPKRLGAQAPQTILPSASLLEEALALNVVRLTTVAPELEGMDAAARKLSRAGVRVSFGHTVGAYEDAVRVAAAVREEGGTVSGTHLFNAMSGLMGRAPGVLGALLADEAAFAELIFDLHHVYSGAFLAARAAKRGRLLLITDAIRAAGLPDGESELGGQKVFVKNGRATLVDGTLAGSVLTLDVALRNAVKVGVPIEEASRMLSGTPAELLGLSDRGRIEVGLRADFVVLDEALRVLEVYVGGERIA</sequence>
<feature type="binding site" evidence="7">
    <location>
        <begin position="213"/>
        <end position="214"/>
    </location>
    <ligand>
        <name>substrate</name>
    </ligand>
</feature>
<feature type="binding site" evidence="8">
    <location>
        <position position="210"/>
    </location>
    <ligand>
        <name>Zn(2+)</name>
        <dbReference type="ChEBI" id="CHEBI:29105"/>
    </ligand>
</feature>
<dbReference type="AlphaFoldDB" id="A0A318S421"/>
<dbReference type="InterPro" id="IPR006680">
    <property type="entry name" value="Amidohydro-rel"/>
</dbReference>
<gene>
    <name evidence="10" type="ORF">DES52_112131</name>
</gene>
<feature type="binding site" evidence="7">
    <location>
        <begin position="300"/>
        <end position="302"/>
    </location>
    <ligand>
        <name>substrate</name>
    </ligand>
</feature>
<feature type="binding site" evidence="8">
    <location>
        <position position="121"/>
    </location>
    <ligand>
        <name>Zn(2+)</name>
        <dbReference type="ChEBI" id="CHEBI:29105"/>
    </ligand>
</feature>
<dbReference type="Gene3D" id="3.20.20.140">
    <property type="entry name" value="Metal-dependent hydrolases"/>
    <property type="match status" value="1"/>
</dbReference>
<keyword evidence="3 5" id="KW-0378">Hydrolase</keyword>
<evidence type="ECO:0000256" key="4">
    <source>
        <dbReference type="ARBA" id="ARBA00023277"/>
    </source>
</evidence>
<comment type="cofactor">
    <cofactor evidence="8">
        <name>a divalent metal cation</name>
        <dbReference type="ChEBI" id="CHEBI:60240"/>
    </cofactor>
    <text evidence="8">Binds 1 divalent metal cation per subunit.</text>
</comment>
<evidence type="ECO:0000256" key="8">
    <source>
        <dbReference type="PIRSR" id="PIRSR038994-3"/>
    </source>
</evidence>
<keyword evidence="2 8" id="KW-0479">Metal-binding</keyword>
<keyword evidence="11" id="KW-1185">Reference proteome</keyword>
<dbReference type="EMBL" id="QJSX01000012">
    <property type="protein sequence ID" value="PYE52810.1"/>
    <property type="molecule type" value="Genomic_DNA"/>
</dbReference>
<dbReference type="NCBIfam" id="TIGR00221">
    <property type="entry name" value="nagA"/>
    <property type="match status" value="1"/>
</dbReference>
<feature type="binding site" evidence="7">
    <location>
        <position position="132"/>
    </location>
    <ligand>
        <name>substrate</name>
    </ligand>
</feature>
<evidence type="ECO:0000256" key="5">
    <source>
        <dbReference type="PIRNR" id="PIRNR038994"/>
    </source>
</evidence>
<evidence type="ECO:0000256" key="2">
    <source>
        <dbReference type="ARBA" id="ARBA00022723"/>
    </source>
</evidence>
<protein>
    <submittedName>
        <fullName evidence="10">N-acetylglucosamine 6-phosphate deacetylase</fullName>
    </submittedName>
</protein>
<feature type="binding site" evidence="7">
    <location>
        <position position="245"/>
    </location>
    <ligand>
        <name>substrate</name>
    </ligand>
</feature>
<feature type="binding site" evidence="8">
    <location>
        <position position="184"/>
    </location>
    <ligand>
        <name>Zn(2+)</name>
        <dbReference type="ChEBI" id="CHEBI:29105"/>
    </ligand>
</feature>
<dbReference type="InterPro" id="IPR032466">
    <property type="entry name" value="Metal_Hydrolase"/>
</dbReference>
<dbReference type="InterPro" id="IPR003764">
    <property type="entry name" value="GlcNAc_6-P_deAcase"/>
</dbReference>
<dbReference type="PIRSF" id="PIRSF038994">
    <property type="entry name" value="NagA"/>
    <property type="match status" value="1"/>
</dbReference>
<dbReference type="SUPFAM" id="SSF51338">
    <property type="entry name" value="Composite domain of metallo-dependent hydrolases"/>
    <property type="match status" value="1"/>
</dbReference>
<proteinExistence type="inferred from homology"/>
<organism evidence="10 11">
    <name type="scientific">Deinococcus yavapaiensis KR-236</name>
    <dbReference type="NCBI Taxonomy" id="694435"/>
    <lineage>
        <taxon>Bacteria</taxon>
        <taxon>Thermotogati</taxon>
        <taxon>Deinococcota</taxon>
        <taxon>Deinococci</taxon>
        <taxon>Deinococcales</taxon>
        <taxon>Deinococcaceae</taxon>
        <taxon>Deinococcus</taxon>
    </lineage>
</organism>
<evidence type="ECO:0000313" key="10">
    <source>
        <dbReference type="EMBL" id="PYE52810.1"/>
    </source>
</evidence>
<dbReference type="CDD" id="cd00854">
    <property type="entry name" value="NagA"/>
    <property type="match status" value="1"/>
</dbReference>
<feature type="domain" description="Amidohydrolase-related" evidence="9">
    <location>
        <begin position="42"/>
        <end position="369"/>
    </location>
</feature>
<reference evidence="10 11" key="1">
    <citation type="submission" date="2018-06" db="EMBL/GenBank/DDBJ databases">
        <title>Genomic Encyclopedia of Type Strains, Phase IV (KMG-IV): sequencing the most valuable type-strain genomes for metagenomic binning, comparative biology and taxonomic classification.</title>
        <authorList>
            <person name="Goeker M."/>
        </authorList>
    </citation>
    <scope>NUCLEOTIDE SEQUENCE [LARGE SCALE GENOMIC DNA]</scope>
    <source>
        <strain evidence="10 11">DSM 18048</strain>
    </source>
</reference>
<dbReference type="Pfam" id="PF01979">
    <property type="entry name" value="Amidohydro_1"/>
    <property type="match status" value="1"/>
</dbReference>
<dbReference type="InterPro" id="IPR011059">
    <property type="entry name" value="Metal-dep_hydrolase_composite"/>
</dbReference>
<dbReference type="Gene3D" id="2.30.40.10">
    <property type="entry name" value="Urease, subunit C, domain 1"/>
    <property type="match status" value="1"/>
</dbReference>
<name>A0A318S421_9DEIO</name>
<dbReference type="GO" id="GO:0008448">
    <property type="term" value="F:N-acetylglucosamine-6-phosphate deacetylase activity"/>
    <property type="evidence" value="ECO:0007669"/>
    <property type="project" value="InterPro"/>
</dbReference>
<comment type="similarity">
    <text evidence="1 5">Belongs to the metallo-dependent hydrolases superfamily. NagA family.</text>
</comment>
<evidence type="ECO:0000256" key="1">
    <source>
        <dbReference type="ARBA" id="ARBA00010716"/>
    </source>
</evidence>
<accession>A0A318S421</accession>
<evidence type="ECO:0000259" key="9">
    <source>
        <dbReference type="Pfam" id="PF01979"/>
    </source>
</evidence>
<evidence type="ECO:0000256" key="3">
    <source>
        <dbReference type="ARBA" id="ARBA00022801"/>
    </source>
</evidence>
<evidence type="ECO:0000313" key="11">
    <source>
        <dbReference type="Proteomes" id="UP000248326"/>
    </source>
</evidence>
<dbReference type="SUPFAM" id="SSF51556">
    <property type="entry name" value="Metallo-dependent hydrolases"/>
    <property type="match status" value="1"/>
</dbReference>
<comment type="caution">
    <text evidence="10">The sequence shown here is derived from an EMBL/GenBank/DDBJ whole genome shotgun (WGS) entry which is preliminary data.</text>
</comment>
<feature type="active site" description="Proton donor/acceptor" evidence="6">
    <location>
        <position position="267"/>
    </location>
</feature>
<dbReference type="GO" id="GO:0046872">
    <property type="term" value="F:metal ion binding"/>
    <property type="evidence" value="ECO:0007669"/>
    <property type="project" value="UniProtKB-KW"/>
</dbReference>
<feature type="binding site" evidence="7">
    <location>
        <position position="221"/>
    </location>
    <ligand>
        <name>substrate</name>
    </ligand>
</feature>
<evidence type="ECO:0000256" key="7">
    <source>
        <dbReference type="PIRSR" id="PIRSR038994-2"/>
    </source>
</evidence>
<dbReference type="PANTHER" id="PTHR11113:SF14">
    <property type="entry name" value="N-ACETYLGLUCOSAMINE-6-PHOSPHATE DEACETYLASE"/>
    <property type="match status" value="1"/>
</dbReference>
<keyword evidence="4 5" id="KW-0119">Carbohydrate metabolism</keyword>
<dbReference type="Proteomes" id="UP000248326">
    <property type="component" value="Unassembled WGS sequence"/>
</dbReference>